<dbReference type="SUPFAM" id="SSF89372">
    <property type="entry name" value="Fucose-specific lectin"/>
    <property type="match status" value="1"/>
</dbReference>
<evidence type="ECO:0000256" key="2">
    <source>
        <dbReference type="SAM" id="SignalP"/>
    </source>
</evidence>
<dbReference type="Pfam" id="PF13205">
    <property type="entry name" value="Big_5"/>
    <property type="match status" value="1"/>
</dbReference>
<organism evidence="4 5">
    <name type="scientific">Pyxidicoccus parkwayensis</name>
    <dbReference type="NCBI Taxonomy" id="2813578"/>
    <lineage>
        <taxon>Bacteria</taxon>
        <taxon>Pseudomonadati</taxon>
        <taxon>Myxococcota</taxon>
        <taxon>Myxococcia</taxon>
        <taxon>Myxococcales</taxon>
        <taxon>Cystobacterineae</taxon>
        <taxon>Myxococcaceae</taxon>
        <taxon>Pyxidicoccus</taxon>
    </lineage>
</organism>
<dbReference type="PROSITE" id="PS51257">
    <property type="entry name" value="PROKAR_LIPOPROTEIN"/>
    <property type="match status" value="1"/>
</dbReference>
<keyword evidence="1 2" id="KW-0732">Signal</keyword>
<evidence type="ECO:0000259" key="3">
    <source>
        <dbReference type="Pfam" id="PF13205"/>
    </source>
</evidence>
<keyword evidence="5" id="KW-1185">Reference proteome</keyword>
<protein>
    <submittedName>
        <fullName evidence="4">Ig-like domain-containing protein</fullName>
    </submittedName>
</protein>
<evidence type="ECO:0000313" key="5">
    <source>
        <dbReference type="Proteomes" id="UP000662747"/>
    </source>
</evidence>
<dbReference type="Proteomes" id="UP000662747">
    <property type="component" value="Chromosome"/>
</dbReference>
<feature type="signal peptide" evidence="2">
    <location>
        <begin position="1"/>
        <end position="22"/>
    </location>
</feature>
<reference evidence="4 5" key="1">
    <citation type="submission" date="2021-02" db="EMBL/GenBank/DDBJ databases">
        <title>De Novo genome assembly of isolated myxobacteria.</title>
        <authorList>
            <person name="Stevens D.C."/>
        </authorList>
    </citation>
    <scope>NUCLEOTIDE SEQUENCE [LARGE SCALE GENOMIC DNA]</scope>
    <source>
        <strain evidence="5">SCPEA02</strain>
    </source>
</reference>
<dbReference type="Gene3D" id="2.60.40.1220">
    <property type="match status" value="1"/>
</dbReference>
<proteinExistence type="predicted"/>
<feature type="domain" description="SbsA Ig-like" evidence="3">
    <location>
        <begin position="132"/>
        <end position="237"/>
    </location>
</feature>
<evidence type="ECO:0000313" key="4">
    <source>
        <dbReference type="EMBL" id="QSQ21692.1"/>
    </source>
</evidence>
<evidence type="ECO:0000256" key="1">
    <source>
        <dbReference type="ARBA" id="ARBA00022729"/>
    </source>
</evidence>
<dbReference type="EMBL" id="CP071090">
    <property type="protein sequence ID" value="QSQ21692.1"/>
    <property type="molecule type" value="Genomic_DNA"/>
</dbReference>
<sequence>MHSRRLRSWMSLLLFAALGLSACDSLKSEPTPKPVEEEPPPPELRISVSTEGPALCREGTWTLTVSVAGGVVPQRVELVRDGGYGRYTTPLEGPYRYTIDCATYVEGSWSFIARAVAKDVSVESQSVSVVVDRQGPFIKSWSPARKQNSLGEPYPRVDAPLEIVFSEPLLPSSLQAAPTVLRDGNGFTVAHTAVLSEDGRVLRLTPASPLRVPETLRIELAQRNMTDLAGNPLAPDSGVEHRVDYWPFAQAVPPLSNGNWDWLRFALQRFFPERPVAAFVESVLVDGAYRKTLVVQVLKDGTWERLPSPLGPDGDASDVRQLQLEVYGERIVLAWVVEGAAGLQVIHVSRFDGTSWKALGAPLGTGSAFSEYQMVLDGEGNPVMVYREDDIDLRVVRWAEGDWRMLGPALSGYPGVGTSAWYPAIAVDSYRMVVAWSEYSSEPDALGGVFVMEFQDGGWRQLGSPLLGVAARGRFTGRVAIALPYISAGPVVAWVENSYLEADGDAYVYVASWKPSPNVGTPGTWTHAEELQGAHPRVSHYGLRVLMDSQNEPWVVWERSEGYSGGVTYYRKHRPSGWEPEQLVVNTSVTDFRLDANDFPWVTGGWWDPTILRPQ</sequence>
<dbReference type="RefSeq" id="WP_206723269.1">
    <property type="nucleotide sequence ID" value="NZ_CP071090.1"/>
</dbReference>
<feature type="chain" id="PRO_5045855676" evidence="2">
    <location>
        <begin position="23"/>
        <end position="615"/>
    </location>
</feature>
<name>A0ABX7NS24_9BACT</name>
<accession>A0ABX7NS24</accession>
<gene>
    <name evidence="4" type="ORF">JY651_42125</name>
</gene>
<dbReference type="InterPro" id="IPR032812">
    <property type="entry name" value="SbsA_Ig"/>
</dbReference>
<dbReference type="InterPro" id="IPR014755">
    <property type="entry name" value="Cu-Rt/internalin_Ig-like"/>
</dbReference>